<reference evidence="2" key="1">
    <citation type="submission" date="2013-09" db="EMBL/GenBank/DDBJ databases">
        <title>Corchorus olitorius genome sequencing.</title>
        <authorList>
            <person name="Alam M."/>
            <person name="Haque M.S."/>
            <person name="Islam M.S."/>
            <person name="Emdad E.M."/>
            <person name="Islam M.M."/>
            <person name="Ahmed B."/>
            <person name="Halim A."/>
            <person name="Hossen Q.M.M."/>
            <person name="Hossain M.Z."/>
            <person name="Ahmed R."/>
            <person name="Khan M.M."/>
            <person name="Islam R."/>
            <person name="Rashid M.M."/>
            <person name="Khan S.A."/>
            <person name="Rahman M.S."/>
            <person name="Alam M."/>
            <person name="Yahiya A.S."/>
            <person name="Khan M.S."/>
            <person name="Azam M.S."/>
            <person name="Haque T."/>
            <person name="Lashkar M.Z.H."/>
            <person name="Akhand A.I."/>
            <person name="Morshed G."/>
            <person name="Roy S."/>
            <person name="Uddin K.S."/>
            <person name="Rabeya T."/>
            <person name="Hossain A.S."/>
            <person name="Chowdhury A."/>
            <person name="Snigdha A.R."/>
            <person name="Mortoza M.S."/>
            <person name="Matin S.A."/>
            <person name="Hoque S.M.E."/>
            <person name="Islam M.K."/>
            <person name="Roy D.K."/>
            <person name="Haider R."/>
            <person name="Moosa M.M."/>
            <person name="Elias S.M."/>
            <person name="Hasan A.M."/>
            <person name="Jahan S."/>
            <person name="Shafiuddin M."/>
            <person name="Mahmood N."/>
            <person name="Shommy N.S."/>
        </authorList>
    </citation>
    <scope>NUCLEOTIDE SEQUENCE [LARGE SCALE GENOMIC DNA]</scope>
    <source>
        <strain evidence="2">cv. O-4</strain>
    </source>
</reference>
<accession>A0A1R3JG73</accession>
<gene>
    <name evidence="1" type="ORF">COLO4_16654</name>
</gene>
<dbReference type="EMBL" id="AWUE01016220">
    <property type="protein sequence ID" value="OMO93829.1"/>
    <property type="molecule type" value="Genomic_DNA"/>
</dbReference>
<protein>
    <submittedName>
        <fullName evidence="1">Uncharacterized protein</fullName>
    </submittedName>
</protein>
<dbReference type="Proteomes" id="UP000187203">
    <property type="component" value="Unassembled WGS sequence"/>
</dbReference>
<evidence type="ECO:0000313" key="2">
    <source>
        <dbReference type="Proteomes" id="UP000187203"/>
    </source>
</evidence>
<proteinExistence type="predicted"/>
<sequence>MGSARSQVAEREGERYVCRQIISYNVVSVSGLLLRVG</sequence>
<comment type="caution">
    <text evidence="1">The sequence shown here is derived from an EMBL/GenBank/DDBJ whole genome shotgun (WGS) entry which is preliminary data.</text>
</comment>
<keyword evidence="2" id="KW-1185">Reference proteome</keyword>
<dbReference type="AlphaFoldDB" id="A0A1R3JG73"/>
<name>A0A1R3JG73_9ROSI</name>
<evidence type="ECO:0000313" key="1">
    <source>
        <dbReference type="EMBL" id="OMO93829.1"/>
    </source>
</evidence>
<organism evidence="1 2">
    <name type="scientific">Corchorus olitorius</name>
    <dbReference type="NCBI Taxonomy" id="93759"/>
    <lineage>
        <taxon>Eukaryota</taxon>
        <taxon>Viridiplantae</taxon>
        <taxon>Streptophyta</taxon>
        <taxon>Embryophyta</taxon>
        <taxon>Tracheophyta</taxon>
        <taxon>Spermatophyta</taxon>
        <taxon>Magnoliopsida</taxon>
        <taxon>eudicotyledons</taxon>
        <taxon>Gunneridae</taxon>
        <taxon>Pentapetalae</taxon>
        <taxon>rosids</taxon>
        <taxon>malvids</taxon>
        <taxon>Malvales</taxon>
        <taxon>Malvaceae</taxon>
        <taxon>Grewioideae</taxon>
        <taxon>Apeibeae</taxon>
        <taxon>Corchorus</taxon>
    </lineage>
</organism>